<geneLocation type="plasmid" evidence="1 2">
    <name>unnamed1</name>
</geneLocation>
<evidence type="ECO:0008006" key="3">
    <source>
        <dbReference type="Google" id="ProtNLM"/>
    </source>
</evidence>
<organism evidence="1 2">
    <name type="scientific">Moraxella bovis</name>
    <dbReference type="NCBI Taxonomy" id="476"/>
    <lineage>
        <taxon>Bacteria</taxon>
        <taxon>Pseudomonadati</taxon>
        <taxon>Pseudomonadota</taxon>
        <taxon>Gammaproteobacteria</taxon>
        <taxon>Moraxellales</taxon>
        <taxon>Moraxellaceae</taxon>
        <taxon>Moraxella</taxon>
    </lineage>
</organism>
<keyword evidence="1" id="KW-0614">Plasmid</keyword>
<name>A0ABY6MEE2_MORBO</name>
<gene>
    <name evidence="1" type="ORF">LP092_15220</name>
</gene>
<dbReference type="Proteomes" id="UP001163632">
    <property type="component" value="Plasmid unnamed1"/>
</dbReference>
<evidence type="ECO:0000313" key="2">
    <source>
        <dbReference type="Proteomes" id="UP001163632"/>
    </source>
</evidence>
<protein>
    <recommendedName>
        <fullName evidence="3">Ribbon-helix-helix protein, CopG family</fullName>
    </recommendedName>
</protein>
<sequence>MATNKRGTVLVTLEQAELDEIKRLGRITGSSAAHILREIYRSFAKSTDSDDKDDAFEHSKIAYLKNALEHIRHEQPNTHAQTKNL</sequence>
<proteinExistence type="predicted"/>
<dbReference type="EMBL" id="CP087831">
    <property type="protein sequence ID" value="UZA04827.1"/>
    <property type="molecule type" value="Genomic_DNA"/>
</dbReference>
<reference evidence="1" key="1">
    <citation type="journal article" date="2022" name="BMC Microbiol.">
        <title>Whole genome sequencing of Moraxella bovis strains from North America reveals two genotypes with different genetic determinants.</title>
        <authorList>
            <person name="Wynn E.L."/>
            <person name="Hille M.M."/>
            <person name="Loy J.D."/>
            <person name="Schuller G."/>
            <person name="Kuhn K.L."/>
            <person name="Dickey A.M."/>
            <person name="Bono J.L."/>
            <person name="Clawson M.L."/>
        </authorList>
    </citation>
    <scope>NUCLEOTIDE SEQUENCE</scope>
    <source>
        <strain evidence="1">SAM102599</strain>
    </source>
</reference>
<evidence type="ECO:0000313" key="1">
    <source>
        <dbReference type="EMBL" id="UZA04827.1"/>
    </source>
</evidence>
<accession>A0ABY6MEE2</accession>
<keyword evidence="2" id="KW-1185">Reference proteome</keyword>
<dbReference type="RefSeq" id="WP_264697424.1">
    <property type="nucleotide sequence ID" value="NZ_CP087831.1"/>
</dbReference>